<name>A0A6G0TXF4_APHGL</name>
<dbReference type="SUPFAM" id="SSF53927">
    <property type="entry name" value="Cytidine deaminase-like"/>
    <property type="match status" value="1"/>
</dbReference>
<protein>
    <recommendedName>
        <fullName evidence="3">CMP/dCMP-type deaminase domain-containing protein</fullName>
    </recommendedName>
</protein>
<dbReference type="InterPro" id="IPR002125">
    <property type="entry name" value="CMP_dCMP_dom"/>
</dbReference>
<dbReference type="PANTHER" id="PTHR11079">
    <property type="entry name" value="CYTOSINE DEAMINASE FAMILY MEMBER"/>
    <property type="match status" value="1"/>
</dbReference>
<dbReference type="Gene3D" id="3.40.140.10">
    <property type="entry name" value="Cytidine Deaminase, domain 2"/>
    <property type="match status" value="1"/>
</dbReference>
<proteinExistence type="inferred from homology"/>
<dbReference type="GO" id="GO:0052717">
    <property type="term" value="F:tRNA-specific adenosine-34 deaminase activity"/>
    <property type="evidence" value="ECO:0007669"/>
    <property type="project" value="TreeGrafter"/>
</dbReference>
<feature type="domain" description="CMP/dCMP-type deaminase" evidence="3">
    <location>
        <begin position="149"/>
        <end position="297"/>
    </location>
</feature>
<dbReference type="GO" id="GO:0005737">
    <property type="term" value="C:cytoplasm"/>
    <property type="evidence" value="ECO:0007669"/>
    <property type="project" value="TreeGrafter"/>
</dbReference>
<accession>A0A6G0TXF4</accession>
<dbReference type="AlphaFoldDB" id="A0A6G0TXF4"/>
<sequence>MEPKRSRLPITWTLRPVLPENVKTDSIITVNVFVDTIINRTSTSKIVKSLGQLSVINSLTHLKRVNNQSIILMLANDLNPDQCVAELKNKGFDFDGLSGRPKIVPVPAFMPKTCSQNLQARKLWPCNFHPDKRLESILCGEFFNQLQLATIDRYMRTALSCAAGGVGAVVVDPSKDLIVAQSGDFRAEHPVKHAIMCVVDEVAKFQGGGAWNSSSTIAKTSSVSTDLINGDKTGPYLCTGYDVYVTKEPCVMCAMALVHSRARRVFYGCENDSGLGGLGGSVSIHLLKGINHRFEVYAGVLEEECRTAALQLPTKNVAQNMKYTE</sequence>
<dbReference type="Proteomes" id="UP000475862">
    <property type="component" value="Unassembled WGS sequence"/>
</dbReference>
<evidence type="ECO:0000313" key="5">
    <source>
        <dbReference type="Proteomes" id="UP000475862"/>
    </source>
</evidence>
<evidence type="ECO:0000259" key="3">
    <source>
        <dbReference type="PROSITE" id="PS51747"/>
    </source>
</evidence>
<comment type="similarity">
    <text evidence="2">Belongs to the cytidine and deoxycytidylate deaminase family. ADAT3 subfamily.</text>
</comment>
<evidence type="ECO:0000256" key="2">
    <source>
        <dbReference type="ARBA" id="ARBA00038160"/>
    </source>
</evidence>
<gene>
    <name evidence="4" type="ORF">AGLY_003896</name>
</gene>
<reference evidence="4 5" key="1">
    <citation type="submission" date="2019-08" db="EMBL/GenBank/DDBJ databases">
        <title>The genome of the soybean aphid Biotype 1, its phylome, world population structure and adaptation to the North American continent.</title>
        <authorList>
            <person name="Giordano R."/>
            <person name="Donthu R.K."/>
            <person name="Hernandez A.G."/>
            <person name="Wright C.L."/>
            <person name="Zimin A.V."/>
        </authorList>
    </citation>
    <scope>NUCLEOTIDE SEQUENCE [LARGE SCALE GENOMIC DNA]</scope>
    <source>
        <tissue evidence="4">Whole aphids</tissue>
    </source>
</reference>
<dbReference type="GO" id="GO:0005634">
    <property type="term" value="C:nucleus"/>
    <property type="evidence" value="ECO:0007669"/>
    <property type="project" value="TreeGrafter"/>
</dbReference>
<evidence type="ECO:0000256" key="1">
    <source>
        <dbReference type="ARBA" id="ARBA00022694"/>
    </source>
</evidence>
<dbReference type="CDD" id="cd01285">
    <property type="entry name" value="nucleoside_deaminase"/>
    <property type="match status" value="1"/>
</dbReference>
<organism evidence="4 5">
    <name type="scientific">Aphis glycines</name>
    <name type="common">Soybean aphid</name>
    <dbReference type="NCBI Taxonomy" id="307491"/>
    <lineage>
        <taxon>Eukaryota</taxon>
        <taxon>Metazoa</taxon>
        <taxon>Ecdysozoa</taxon>
        <taxon>Arthropoda</taxon>
        <taxon>Hexapoda</taxon>
        <taxon>Insecta</taxon>
        <taxon>Pterygota</taxon>
        <taxon>Neoptera</taxon>
        <taxon>Paraneoptera</taxon>
        <taxon>Hemiptera</taxon>
        <taxon>Sternorrhyncha</taxon>
        <taxon>Aphidomorpha</taxon>
        <taxon>Aphidoidea</taxon>
        <taxon>Aphididae</taxon>
        <taxon>Aphidini</taxon>
        <taxon>Aphis</taxon>
        <taxon>Aphis</taxon>
    </lineage>
</organism>
<dbReference type="GO" id="GO:0008033">
    <property type="term" value="P:tRNA processing"/>
    <property type="evidence" value="ECO:0007669"/>
    <property type="project" value="UniProtKB-KW"/>
</dbReference>
<comment type="caution">
    <text evidence="4">The sequence shown here is derived from an EMBL/GenBank/DDBJ whole genome shotgun (WGS) entry which is preliminary data.</text>
</comment>
<keyword evidence="1" id="KW-0819">tRNA processing</keyword>
<dbReference type="PROSITE" id="PS51747">
    <property type="entry name" value="CYT_DCMP_DEAMINASES_2"/>
    <property type="match status" value="1"/>
</dbReference>
<evidence type="ECO:0000313" key="4">
    <source>
        <dbReference type="EMBL" id="KAE9540651.1"/>
    </source>
</evidence>
<dbReference type="EMBL" id="VYZN01000013">
    <property type="protein sequence ID" value="KAE9540651.1"/>
    <property type="molecule type" value="Genomic_DNA"/>
</dbReference>
<keyword evidence="5" id="KW-1185">Reference proteome</keyword>
<dbReference type="Pfam" id="PF00383">
    <property type="entry name" value="dCMP_cyt_deam_1"/>
    <property type="match status" value="1"/>
</dbReference>
<dbReference type="InterPro" id="IPR016193">
    <property type="entry name" value="Cytidine_deaminase-like"/>
</dbReference>
<dbReference type="OrthoDB" id="3180714at2759"/>
<dbReference type="PANTHER" id="PTHR11079:SF156">
    <property type="entry name" value="INACTIVE TRNA-SPECIFIC ADENOSINE DEAMINASE-LIKE PROTEIN 3-RELATED"/>
    <property type="match status" value="1"/>
</dbReference>